<protein>
    <submittedName>
        <fullName evidence="1">Uncharacterized protein</fullName>
    </submittedName>
</protein>
<dbReference type="EMBL" id="CAADEY010000071">
    <property type="protein sequence ID" value="VFJ59459.1"/>
    <property type="molecule type" value="Genomic_DNA"/>
</dbReference>
<gene>
    <name evidence="1" type="ORF">BECKDK2373B_GA0170837_10689</name>
    <name evidence="2" type="ORF">BECKDK2373C_GA0170839_107134</name>
</gene>
<evidence type="ECO:0000313" key="1">
    <source>
        <dbReference type="EMBL" id="VFJ57699.1"/>
    </source>
</evidence>
<reference evidence="1" key="1">
    <citation type="submission" date="2019-02" db="EMBL/GenBank/DDBJ databases">
        <authorList>
            <person name="Gruber-Vodicka R. H."/>
            <person name="Seah K. B. B."/>
        </authorList>
    </citation>
    <scope>NUCLEOTIDE SEQUENCE</scope>
    <source>
        <strain evidence="2">BECK_DK161</strain>
        <strain evidence="1">BECK_DK47</strain>
    </source>
</reference>
<proteinExistence type="predicted"/>
<sequence>MPENTDSTQRKADLDKIAKLLDVQYQPPLDAGDVQSLNKSLPGY</sequence>
<dbReference type="EMBL" id="CAADEX010000068">
    <property type="protein sequence ID" value="VFJ57699.1"/>
    <property type="molecule type" value="Genomic_DNA"/>
</dbReference>
<evidence type="ECO:0000313" key="2">
    <source>
        <dbReference type="EMBL" id="VFJ59459.1"/>
    </source>
</evidence>
<organism evidence="1">
    <name type="scientific">Candidatus Kentrum sp. DK</name>
    <dbReference type="NCBI Taxonomy" id="2126562"/>
    <lineage>
        <taxon>Bacteria</taxon>
        <taxon>Pseudomonadati</taxon>
        <taxon>Pseudomonadota</taxon>
        <taxon>Gammaproteobacteria</taxon>
        <taxon>Candidatus Kentrum</taxon>
    </lineage>
</organism>
<accession>A0A450SUP5</accession>
<dbReference type="AlphaFoldDB" id="A0A450SUP5"/>
<name>A0A450SUP5_9GAMM</name>